<keyword evidence="1" id="KW-1133">Transmembrane helix</keyword>
<keyword evidence="3" id="KW-1185">Reference proteome</keyword>
<feature type="transmembrane region" description="Helical" evidence="1">
    <location>
        <begin position="238"/>
        <end position="262"/>
    </location>
</feature>
<evidence type="ECO:0000313" key="2">
    <source>
        <dbReference type="EMBL" id="EET58285.1"/>
    </source>
</evidence>
<proteinExistence type="predicted"/>
<dbReference type="RefSeq" id="WP_006864521.1">
    <property type="nucleotide sequence ID" value="NZ_ACCL02000038.1"/>
</dbReference>
<reference evidence="2" key="1">
    <citation type="submission" date="2009-07" db="EMBL/GenBank/DDBJ databases">
        <authorList>
            <person name="Weinstock G."/>
            <person name="Sodergren E."/>
            <person name="Clifton S."/>
            <person name="Fulton L."/>
            <person name="Fulton B."/>
            <person name="Courtney L."/>
            <person name="Fronick C."/>
            <person name="Harrison M."/>
            <person name="Strong C."/>
            <person name="Farmer C."/>
            <person name="Delahaunty K."/>
            <person name="Markovic C."/>
            <person name="Hall O."/>
            <person name="Minx P."/>
            <person name="Tomlinson C."/>
            <person name="Mitreva M."/>
            <person name="Nelson J."/>
            <person name="Hou S."/>
            <person name="Wollam A."/>
            <person name="Pepin K.H."/>
            <person name="Johnson M."/>
            <person name="Bhonagiri V."/>
            <person name="Nash W.E."/>
            <person name="Warren W."/>
            <person name="Chinwalla A."/>
            <person name="Mardis E.R."/>
            <person name="Wilson R.K."/>
        </authorList>
    </citation>
    <scope>NUCLEOTIDE SEQUENCE [LARGE SCALE GENOMIC DNA]</scope>
    <source>
        <strain evidence="2">DSM 14469</strain>
    </source>
</reference>
<dbReference type="Pfam" id="PF13347">
    <property type="entry name" value="MFS_2"/>
    <property type="match status" value="1"/>
</dbReference>
<organism evidence="2 3">
    <name type="scientific">Marvinbryantia formatexigens DSM 14469</name>
    <dbReference type="NCBI Taxonomy" id="478749"/>
    <lineage>
        <taxon>Bacteria</taxon>
        <taxon>Bacillati</taxon>
        <taxon>Bacillota</taxon>
        <taxon>Clostridia</taxon>
        <taxon>Lachnospirales</taxon>
        <taxon>Lachnospiraceae</taxon>
        <taxon>Marvinbryantia</taxon>
    </lineage>
</organism>
<feature type="transmembrane region" description="Helical" evidence="1">
    <location>
        <begin position="408"/>
        <end position="430"/>
    </location>
</feature>
<evidence type="ECO:0008006" key="4">
    <source>
        <dbReference type="Google" id="ProtNLM"/>
    </source>
</evidence>
<dbReference type="GO" id="GO:0015293">
    <property type="term" value="F:symporter activity"/>
    <property type="evidence" value="ECO:0007669"/>
    <property type="project" value="InterPro"/>
</dbReference>
<evidence type="ECO:0000256" key="1">
    <source>
        <dbReference type="SAM" id="Phobius"/>
    </source>
</evidence>
<dbReference type="EMBL" id="ACCL02000038">
    <property type="protein sequence ID" value="EET58285.1"/>
    <property type="molecule type" value="Genomic_DNA"/>
</dbReference>
<dbReference type="PANTHER" id="PTHR11328">
    <property type="entry name" value="MAJOR FACILITATOR SUPERFAMILY DOMAIN-CONTAINING PROTEIN"/>
    <property type="match status" value="1"/>
</dbReference>
<name>C6LM70_9FIRM</name>
<dbReference type="PANTHER" id="PTHR11328:SF24">
    <property type="entry name" value="MAJOR FACILITATOR SUPERFAMILY (MFS) PROFILE DOMAIN-CONTAINING PROTEIN"/>
    <property type="match status" value="1"/>
</dbReference>
<dbReference type="eggNOG" id="COG2211">
    <property type="taxonomic scope" value="Bacteria"/>
</dbReference>
<dbReference type="AlphaFoldDB" id="C6LM70"/>
<accession>C6LM70</accession>
<dbReference type="InterPro" id="IPR039672">
    <property type="entry name" value="MFS_2"/>
</dbReference>
<dbReference type="STRING" id="168384.SAMN05660368_01040"/>
<dbReference type="Gene3D" id="1.20.1250.20">
    <property type="entry name" value="MFS general substrate transporter like domains"/>
    <property type="match status" value="1"/>
</dbReference>
<feature type="transmembrane region" description="Helical" evidence="1">
    <location>
        <begin position="109"/>
        <end position="128"/>
    </location>
</feature>
<protein>
    <recommendedName>
        <fullName evidence="4">Transporter, major facilitator family protein</fullName>
    </recommendedName>
</protein>
<feature type="transmembrane region" description="Helical" evidence="1">
    <location>
        <begin position="184"/>
        <end position="207"/>
    </location>
</feature>
<feature type="transmembrane region" description="Helical" evidence="1">
    <location>
        <begin position="302"/>
        <end position="320"/>
    </location>
</feature>
<sequence>MSKKKKENRVGLGRLLIWKSSDISQAAVQSIVLGYLSLYCTDTLGIAPALVGVLLAASKVADAFTDLFAGWLVDNTNTKLGKGRPYELCIIGVMLCSMGLFMADPGWSMFFKCAWIFCMYTLVFSVFTTFRQAGMVPYMIRAFSNNQVLITKVSSYGGIITMAGSIIISMLFPRVMGRLATSASGWTATVAIFVIPLTLIALLRFLFIKEDPSVETGGQHKKVSIKEIFSMLKVNKYVWLYAGIMLFYNISTSLGAATYFFRWVMGDIGLMSFVAMLSVVVIPVMFIFPVLMKKIGSMGNMIAYFAAIGVAGYIIVFLSGTNFAGIMFGMLLGSFAGLPIAYYGVLFVMRCCTYNEMKGMPRMEASSNIMANFMSKVGAAGGSLITGVLLGLAGYVSGDNVAAQPDSAIMMIRLLFSVAPAVCMAVIGICSKQFAALEKMIPEKQENCAKDS</sequence>
<dbReference type="Proteomes" id="UP000005561">
    <property type="component" value="Unassembled WGS sequence"/>
</dbReference>
<dbReference type="OrthoDB" id="9764596at2"/>
<keyword evidence="1" id="KW-0812">Transmembrane</keyword>
<dbReference type="SUPFAM" id="SSF103473">
    <property type="entry name" value="MFS general substrate transporter"/>
    <property type="match status" value="1"/>
</dbReference>
<evidence type="ECO:0000313" key="3">
    <source>
        <dbReference type="Proteomes" id="UP000005561"/>
    </source>
</evidence>
<feature type="transmembrane region" description="Helical" evidence="1">
    <location>
        <begin position="326"/>
        <end position="352"/>
    </location>
</feature>
<gene>
    <name evidence="2" type="ORF">BRYFOR_09769</name>
</gene>
<feature type="transmembrane region" description="Helical" evidence="1">
    <location>
        <begin position="373"/>
        <end position="396"/>
    </location>
</feature>
<dbReference type="GO" id="GO:0008643">
    <property type="term" value="P:carbohydrate transport"/>
    <property type="evidence" value="ECO:0007669"/>
    <property type="project" value="InterPro"/>
</dbReference>
<feature type="transmembrane region" description="Helical" evidence="1">
    <location>
        <begin position="149"/>
        <end position="172"/>
    </location>
</feature>
<dbReference type="InterPro" id="IPR036259">
    <property type="entry name" value="MFS_trans_sf"/>
</dbReference>
<feature type="transmembrane region" description="Helical" evidence="1">
    <location>
        <begin position="268"/>
        <end position="290"/>
    </location>
</feature>
<keyword evidence="1" id="KW-0472">Membrane</keyword>
<dbReference type="GO" id="GO:0005886">
    <property type="term" value="C:plasma membrane"/>
    <property type="evidence" value="ECO:0007669"/>
    <property type="project" value="TreeGrafter"/>
</dbReference>
<comment type="caution">
    <text evidence="2">The sequence shown here is derived from an EMBL/GenBank/DDBJ whole genome shotgun (WGS) entry which is preliminary data.</text>
</comment>